<accession>A0ABR7T101</accession>
<dbReference type="EMBL" id="JACVHF010000002">
    <property type="protein sequence ID" value="MBC9783519.1"/>
    <property type="molecule type" value="Genomic_DNA"/>
</dbReference>
<evidence type="ECO:0000313" key="6">
    <source>
        <dbReference type="Proteomes" id="UP000617402"/>
    </source>
</evidence>
<dbReference type="InterPro" id="IPR036977">
    <property type="entry name" value="DNA_primase_Znf_CHC2"/>
</dbReference>
<name>A0ABR7T101_HELCL</name>
<evidence type="ECO:0000259" key="4">
    <source>
        <dbReference type="SMART" id="SM00400"/>
    </source>
</evidence>
<keyword evidence="6" id="KW-1185">Reference proteome</keyword>
<gene>
    <name evidence="5" type="ORF">H1S01_03205</name>
</gene>
<evidence type="ECO:0000256" key="1">
    <source>
        <dbReference type="ARBA" id="ARBA00022723"/>
    </source>
</evidence>
<dbReference type="PANTHER" id="PTHR30313:SF2">
    <property type="entry name" value="DNA PRIMASE"/>
    <property type="match status" value="1"/>
</dbReference>
<dbReference type="SUPFAM" id="SSF57783">
    <property type="entry name" value="Zinc beta-ribbon"/>
    <property type="match status" value="1"/>
</dbReference>
<dbReference type="InterPro" id="IPR050219">
    <property type="entry name" value="DnaG_primase"/>
</dbReference>
<evidence type="ECO:0000313" key="5">
    <source>
        <dbReference type="EMBL" id="MBC9783519.1"/>
    </source>
</evidence>
<dbReference type="PANTHER" id="PTHR30313">
    <property type="entry name" value="DNA PRIMASE"/>
    <property type="match status" value="1"/>
</dbReference>
<organism evidence="5 6">
    <name type="scientific">Heliobacterium chlorum</name>
    <dbReference type="NCBI Taxonomy" id="2698"/>
    <lineage>
        <taxon>Bacteria</taxon>
        <taxon>Bacillati</taxon>
        <taxon>Bacillota</taxon>
        <taxon>Clostridia</taxon>
        <taxon>Eubacteriales</taxon>
        <taxon>Heliobacteriaceae</taxon>
        <taxon>Heliobacterium</taxon>
    </lineage>
</organism>
<reference evidence="5 6" key="1">
    <citation type="submission" date="2020-07" db="EMBL/GenBank/DDBJ databases">
        <title>Draft whole-genome sequence of Heliobacterium chlorum DSM 3682, type strain.</title>
        <authorList>
            <person name="Kyndt J.A."/>
            <person name="Meyer T.E."/>
            <person name="Imhoff J.F."/>
        </authorList>
    </citation>
    <scope>NUCLEOTIDE SEQUENCE [LARGE SCALE GENOMIC DNA]</scope>
    <source>
        <strain evidence="5 6">DSM 3682</strain>
    </source>
</reference>
<dbReference type="SMART" id="SM00400">
    <property type="entry name" value="ZnF_CHCC"/>
    <property type="match status" value="1"/>
</dbReference>
<dbReference type="Pfam" id="PF01807">
    <property type="entry name" value="Zn_ribbon_DnaG"/>
    <property type="match status" value="1"/>
</dbReference>
<dbReference type="Proteomes" id="UP000617402">
    <property type="component" value="Unassembled WGS sequence"/>
</dbReference>
<keyword evidence="2" id="KW-0863">Zinc-finger</keyword>
<keyword evidence="3" id="KW-0862">Zinc</keyword>
<feature type="domain" description="Zinc finger CHC2-type" evidence="4">
    <location>
        <begin position="31"/>
        <end position="86"/>
    </location>
</feature>
<evidence type="ECO:0000256" key="2">
    <source>
        <dbReference type="ARBA" id="ARBA00022771"/>
    </source>
</evidence>
<dbReference type="InterPro" id="IPR002694">
    <property type="entry name" value="Znf_CHC2"/>
</dbReference>
<evidence type="ECO:0000256" key="3">
    <source>
        <dbReference type="ARBA" id="ARBA00022833"/>
    </source>
</evidence>
<protein>
    <recommendedName>
        <fullName evidence="4">Zinc finger CHC2-type domain-containing protein</fullName>
    </recommendedName>
</protein>
<keyword evidence="1" id="KW-0479">Metal-binding</keyword>
<sequence>MNIIEQIKYKFTIRDAIDRIGLHTQTQRGRLVANCPFHAGDNTPSLIIYEEQHRFFCFGCHASGDQVDMMARFWGCDTRQAVKELARELGVSQGKRDPEAERQAREKLEENRRRLEQRERLEATFTHEFLLLAAVERACYGAFFNYQRNHDDPEAIRQFEAAVNLIGDVVPMLDQMHYGPERLAAMTAAQRWWGR</sequence>
<dbReference type="Gene3D" id="3.90.580.10">
    <property type="entry name" value="Zinc finger, CHC2-type domain"/>
    <property type="match status" value="1"/>
</dbReference>
<comment type="caution">
    <text evidence="5">The sequence shown here is derived from an EMBL/GenBank/DDBJ whole genome shotgun (WGS) entry which is preliminary data.</text>
</comment>
<proteinExistence type="predicted"/>